<dbReference type="GO" id="GO:0000976">
    <property type="term" value="F:transcription cis-regulatory region binding"/>
    <property type="evidence" value="ECO:0007669"/>
    <property type="project" value="TreeGrafter"/>
</dbReference>
<dbReference type="Pfam" id="PF25577">
    <property type="entry name" value="TPR_TAF2_C"/>
    <property type="match status" value="1"/>
</dbReference>
<comment type="similarity">
    <text evidence="2">Belongs to the TAF2 family.</text>
</comment>
<evidence type="ECO:0000313" key="12">
    <source>
        <dbReference type="EMBL" id="KAH3671687.1"/>
    </source>
</evidence>
<protein>
    <recommendedName>
        <fullName evidence="3">Transcription initiation factor TFIID subunit 2</fullName>
    </recommendedName>
    <alternativeName>
        <fullName evidence="8">TBP-associated factor 2</fullName>
    </alternativeName>
</protein>
<dbReference type="InterPro" id="IPR027268">
    <property type="entry name" value="Peptidase_M4/M1_CTD_sf"/>
</dbReference>
<dbReference type="FunFam" id="1.10.390.10:FF:000011">
    <property type="entry name" value="Transcription initiation factor TFIID subunit"/>
    <property type="match status" value="1"/>
</dbReference>
<feature type="region of interest" description="Disordered" evidence="9">
    <location>
        <begin position="302"/>
        <end position="326"/>
    </location>
</feature>
<dbReference type="Proteomes" id="UP000769157">
    <property type="component" value="Unassembled WGS sequence"/>
</dbReference>
<dbReference type="InterPro" id="IPR057345">
    <property type="entry name" value="Ig-like_TAF2"/>
</dbReference>
<feature type="region of interest" description="Disordered" evidence="9">
    <location>
        <begin position="1479"/>
        <end position="1570"/>
    </location>
</feature>
<name>A0A9P8PGM8_9ASCO</name>
<feature type="compositionally biased region" description="Acidic residues" evidence="9">
    <location>
        <begin position="305"/>
        <end position="315"/>
    </location>
</feature>
<dbReference type="GO" id="GO:0006367">
    <property type="term" value="P:transcription initiation at RNA polymerase II promoter"/>
    <property type="evidence" value="ECO:0007669"/>
    <property type="project" value="TreeGrafter"/>
</dbReference>
<evidence type="ECO:0000256" key="5">
    <source>
        <dbReference type="ARBA" id="ARBA00023163"/>
    </source>
</evidence>
<comment type="subcellular location">
    <subcellularLocation>
        <location evidence="1">Nucleus</location>
    </subcellularLocation>
</comment>
<evidence type="ECO:0000256" key="7">
    <source>
        <dbReference type="ARBA" id="ARBA00025346"/>
    </source>
</evidence>
<feature type="compositionally biased region" description="Low complexity" evidence="9">
    <location>
        <begin position="1537"/>
        <end position="1548"/>
    </location>
</feature>
<dbReference type="SUPFAM" id="SSF63737">
    <property type="entry name" value="Leukotriene A4 hydrolase N-terminal domain"/>
    <property type="match status" value="1"/>
</dbReference>
<evidence type="ECO:0000256" key="9">
    <source>
        <dbReference type="SAM" id="MobiDB-lite"/>
    </source>
</evidence>
<comment type="caution">
    <text evidence="12">The sequence shown here is derived from an EMBL/GenBank/DDBJ whole genome shotgun (WGS) entry which is preliminary data.</text>
</comment>
<dbReference type="GO" id="GO:0005669">
    <property type="term" value="C:transcription factor TFIID complex"/>
    <property type="evidence" value="ECO:0007669"/>
    <property type="project" value="InterPro"/>
</dbReference>
<dbReference type="InterPro" id="IPR037813">
    <property type="entry name" value="TAF2"/>
</dbReference>
<dbReference type="RefSeq" id="XP_046064863.1">
    <property type="nucleotide sequence ID" value="XM_046204962.1"/>
</dbReference>
<feature type="domain" description="Transcription initiation factor TFIID subunit 2 Ig-like" evidence="10">
    <location>
        <begin position="658"/>
        <end position="872"/>
    </location>
</feature>
<dbReference type="Gene3D" id="2.60.40.1730">
    <property type="entry name" value="tricorn interacting facor f3 domain"/>
    <property type="match status" value="1"/>
</dbReference>
<dbReference type="GO" id="GO:0016251">
    <property type="term" value="F:RNA polymerase II general transcription initiation factor activity"/>
    <property type="evidence" value="ECO:0007669"/>
    <property type="project" value="TreeGrafter"/>
</dbReference>
<dbReference type="Gene3D" id="1.10.390.10">
    <property type="entry name" value="Neutral Protease Domain 2"/>
    <property type="match status" value="1"/>
</dbReference>
<evidence type="ECO:0000256" key="6">
    <source>
        <dbReference type="ARBA" id="ARBA00023242"/>
    </source>
</evidence>
<dbReference type="SUPFAM" id="SSF55486">
    <property type="entry name" value="Metalloproteases ('zincins'), catalytic domain"/>
    <property type="match status" value="1"/>
</dbReference>
<evidence type="ECO:0000256" key="1">
    <source>
        <dbReference type="ARBA" id="ARBA00004123"/>
    </source>
</evidence>
<sequence length="1570" mass="178209">MSLDHPSVNSRFTPRTHATPRKHHKYDVDDVPSQPFKIGYQKVTLDVDLAEQTVHGETELTVLPLNSGVRQVKLDCRGIQIQSITVNGKNASYFYQDYFQNDEYLNDTDNPVLQNYKYDPTFDTQSETIGVSQHHLYRSKFYPLFSDQNNQDDSASSYPENTSELIVYVPDSIKLKLQDPSKQNFSPNVNSVKTHTPVNTNALMNSDKVYSPLNVKINYVVRNSKNGLLFHGGNGTTIPKDQWYCYTSNDNLGCSASSWVPCIDNFYEKPAWDINIIVPKTVGDIGETKLVGSEAAAKALKRFDVEEEEEEEDDQGNASTGQEQRSETPIVVAVPDLISSKELASPLDVGKKIVNFQFYNPVSPHHLGFAVGAFEQCSILDVKPGTDELVPSTALANSAENDINNPVNFSAESNSSKVPTMLYYLPGRKEEVLNTTVAMYKMFDFYSKEFGSFPFPSYTMVFIDDMVCDTCGFAGMTVVSSKLLYGPKLIEPVFPVTEKLAVALSEQYSGVNVLPKSFNDFWLVIGISYFMAGQFLKKLFGVNKYRYEVKLRTDILCEVDVGQRPLANQLFRFPVSIDQDMKFIKLKAPLIMFVLDRRMTKTDKSFGLSRVIPKIFLQAMSSDLVNGNCLSTAHFHHVCEKVAHHKLESFFQNWVHSCGVPVFLVTQRFNKKRMFIEMSIRQIQRDNKLDADDELQLKSSATERLRKQYQRDNFVDDANKYLSEEEAMTVPGVFTGPITIRIHEADGTPYEHIVDIKDAVTKLDIQYNTKYRRSKRRKEEDQEEAERKEREREKRERDKLRKEREKDKLRGDDDEPTVKKLGDVFMKPKDLEDWGFTEKQKVEENDYEILGDAFEWLRVDADFEWICKVHINLNENMFESQLRQDRDVEAQLESVKFFSESLRPSLYFATVLMRTILDSRYFYGVRAEAALGLAKFSKEDNDHLGMRFLLKAYKYFFCYNNKITHGYPELEPTEYLPLPNDFSEFSNYFVMKAIVSGLSMVTNKNGDSPIELKEIMLNILKFNDNNNNYLDDSFYIAEFINCLTNLMVSSGKWIPNHNESHVEMDQRNISDPTEKFLIGAMVEINRCAKMDQWSPSYEHIVTTTMIHEKVRLASLGLVELSYIDLIPYTRPNYDVNIRLKAFEGLLLLGGLKNSHILSLFFTTLKLDTSHYLKYHMALVLMKAVGSAAVDGVISNLEDDEFFNARKNNPDDQNGGLVIVDENGAGGDMSARRDQLSRLTMKGALEVLRRDLGIGSGLRKELWEALHSCLLSVSVKRNLFDITEVIFPAIDSYKVTTKLPNERKLVAKITDVSIEPQSETFKVVFKRQGRFKLQIPTIKLKVTDNSSSRSTLKLKRSSISEPALKPAKAPKEKFEVKFKYRKLNSTTRKRVAYDIIHQDEELPLRYVKFKMFEKKVIVSSDENFGNPNTFIVKLKVGDKLRNLMGPVKPEVVEEVPPAGNGVHDSVPETAAVAAVVELPTPAPEDTSLPATANGEKPPETKIDGPVEIPAEVPAEDSVETAAVTEPPAPSVEERRAESAPVVASEAVTEPPKEKKQSSASPALPKIKLKLK</sequence>
<keyword evidence="13" id="KW-1185">Reference proteome</keyword>
<reference evidence="12" key="2">
    <citation type="submission" date="2021-01" db="EMBL/GenBank/DDBJ databases">
        <authorList>
            <person name="Schikora-Tamarit M.A."/>
        </authorList>
    </citation>
    <scope>NUCLEOTIDE SEQUENCE</scope>
    <source>
        <strain evidence="12">CBS6075</strain>
    </source>
</reference>
<proteinExistence type="inferred from homology"/>
<accession>A0A9P8PGM8</accession>
<organism evidence="12 13">
    <name type="scientific">Ogataea philodendri</name>
    <dbReference type="NCBI Taxonomy" id="1378263"/>
    <lineage>
        <taxon>Eukaryota</taxon>
        <taxon>Fungi</taxon>
        <taxon>Dikarya</taxon>
        <taxon>Ascomycota</taxon>
        <taxon>Saccharomycotina</taxon>
        <taxon>Pichiomycetes</taxon>
        <taxon>Pichiales</taxon>
        <taxon>Pichiaceae</taxon>
        <taxon>Ogataea</taxon>
    </lineage>
</organism>
<dbReference type="OrthoDB" id="308861at2759"/>
<feature type="region of interest" description="Disordered" evidence="9">
    <location>
        <begin position="771"/>
        <end position="815"/>
    </location>
</feature>
<evidence type="ECO:0000256" key="3">
    <source>
        <dbReference type="ARBA" id="ARBA00017363"/>
    </source>
</evidence>
<feature type="compositionally biased region" description="Basic and acidic residues" evidence="9">
    <location>
        <begin position="777"/>
        <end position="815"/>
    </location>
</feature>
<feature type="region of interest" description="Disordered" evidence="9">
    <location>
        <begin position="1"/>
        <end position="30"/>
    </location>
</feature>
<dbReference type="PANTHER" id="PTHR15137:SF9">
    <property type="entry name" value="TRANSCRIPTION INITIATION FACTOR TFIID SUBUNIT 2"/>
    <property type="match status" value="1"/>
</dbReference>
<feature type="domain" description="Transcription initiation factor TFIID subunit 2 TPR repeats" evidence="11">
    <location>
        <begin position="877"/>
        <end position="1184"/>
    </location>
</feature>
<dbReference type="InterPro" id="IPR042097">
    <property type="entry name" value="Aminopeptidase_N-like_N_sf"/>
</dbReference>
<dbReference type="Pfam" id="PF25316">
    <property type="entry name" value="TAF2_3rd"/>
    <property type="match status" value="1"/>
</dbReference>
<dbReference type="CDD" id="cd09839">
    <property type="entry name" value="M1_like_TAF2"/>
    <property type="match status" value="1"/>
</dbReference>
<evidence type="ECO:0000256" key="8">
    <source>
        <dbReference type="ARBA" id="ARBA00076306"/>
    </source>
</evidence>
<dbReference type="GO" id="GO:0003682">
    <property type="term" value="F:chromatin binding"/>
    <property type="evidence" value="ECO:0007669"/>
    <property type="project" value="TreeGrafter"/>
</dbReference>
<evidence type="ECO:0000256" key="4">
    <source>
        <dbReference type="ARBA" id="ARBA00023015"/>
    </source>
</evidence>
<gene>
    <name evidence="12" type="ORF">OGAPHI_000392</name>
</gene>
<dbReference type="EMBL" id="JAEUBE010000055">
    <property type="protein sequence ID" value="KAH3671687.1"/>
    <property type="molecule type" value="Genomic_DNA"/>
</dbReference>
<reference evidence="12" key="1">
    <citation type="journal article" date="2021" name="Open Biol.">
        <title>Shared evolutionary footprints suggest mitochondrial oxidative damage underlies multiple complex I losses in fungi.</title>
        <authorList>
            <person name="Schikora-Tamarit M.A."/>
            <person name="Marcet-Houben M."/>
            <person name="Nosek J."/>
            <person name="Gabaldon T."/>
        </authorList>
    </citation>
    <scope>NUCLEOTIDE SEQUENCE</scope>
    <source>
        <strain evidence="12">CBS6075</strain>
    </source>
</reference>
<comment type="function">
    <text evidence="7">Functions as a component of the DNA-binding general transcription factor complex TFIID. Binding of TFIID to a promoter (with or without TATA element) is the initial step in pre-initiation complex (PIC) formation. TFIID plays a key role in the regulation of gene expression by RNA polymerase II through different activities such as transcription activator interaction, core promoter recognition and selectivity, TFIIA and TFIIB interaction, chromatin modification (histone acetylation by TAF1), facilitation of DNA opening and initiation of transcription.</text>
</comment>
<evidence type="ECO:0000259" key="11">
    <source>
        <dbReference type="Pfam" id="PF25577"/>
    </source>
</evidence>
<dbReference type="PANTHER" id="PTHR15137">
    <property type="entry name" value="TRANSCRIPTION INITIATION FACTOR TFIID"/>
    <property type="match status" value="1"/>
</dbReference>
<dbReference type="GeneID" id="70232360"/>
<keyword evidence="4" id="KW-0805">Transcription regulation</keyword>
<keyword evidence="5" id="KW-0804">Transcription</keyword>
<evidence type="ECO:0000256" key="2">
    <source>
        <dbReference type="ARBA" id="ARBA00010937"/>
    </source>
</evidence>
<keyword evidence="6" id="KW-0539">Nucleus</keyword>
<dbReference type="InterPro" id="IPR057991">
    <property type="entry name" value="TPR_TAF2_C"/>
</dbReference>
<evidence type="ECO:0000313" key="13">
    <source>
        <dbReference type="Proteomes" id="UP000769157"/>
    </source>
</evidence>
<evidence type="ECO:0000259" key="10">
    <source>
        <dbReference type="Pfam" id="PF25316"/>
    </source>
</evidence>